<dbReference type="InterPro" id="IPR011990">
    <property type="entry name" value="TPR-like_helical_dom_sf"/>
</dbReference>
<dbReference type="EMBL" id="VWXX01000002">
    <property type="protein sequence ID" value="KAA6187353.1"/>
    <property type="molecule type" value="Genomic_DNA"/>
</dbReference>
<evidence type="ECO:0000313" key="2">
    <source>
        <dbReference type="EMBL" id="KAA6187353.1"/>
    </source>
</evidence>
<reference evidence="2 3" key="1">
    <citation type="submission" date="2019-09" db="EMBL/GenBank/DDBJ databases">
        <title>Whole-genome sequence of the purple sulfur bacterium Thiohalocapsa marina DSM 19078.</title>
        <authorList>
            <person name="Kyndt J.A."/>
            <person name="Meyer T.E."/>
        </authorList>
    </citation>
    <scope>NUCLEOTIDE SEQUENCE [LARGE SCALE GENOMIC DNA]</scope>
    <source>
        <strain evidence="2 3">DSM 19078</strain>
    </source>
</reference>
<accession>A0A5M8FU93</accession>
<comment type="caution">
    <text evidence="2">The sequence shown here is derived from an EMBL/GenBank/DDBJ whole genome shotgun (WGS) entry which is preliminary data.</text>
</comment>
<dbReference type="Gene3D" id="1.25.40.10">
    <property type="entry name" value="Tetratricopeptide repeat domain"/>
    <property type="match status" value="1"/>
</dbReference>
<dbReference type="PANTHER" id="PTHR43628">
    <property type="entry name" value="ACTIVATOR OF C KINASE PROTEIN 1-RELATED"/>
    <property type="match status" value="1"/>
</dbReference>
<evidence type="ECO:0000313" key="3">
    <source>
        <dbReference type="Proteomes" id="UP000322981"/>
    </source>
</evidence>
<name>A0A5M8FU93_9GAMM</name>
<organism evidence="2 3">
    <name type="scientific">Thiohalocapsa marina</name>
    <dbReference type="NCBI Taxonomy" id="424902"/>
    <lineage>
        <taxon>Bacteria</taxon>
        <taxon>Pseudomonadati</taxon>
        <taxon>Pseudomonadota</taxon>
        <taxon>Gammaproteobacteria</taxon>
        <taxon>Chromatiales</taxon>
        <taxon>Chromatiaceae</taxon>
        <taxon>Thiohalocapsa</taxon>
    </lineage>
</organism>
<dbReference type="PANTHER" id="PTHR43628:SF1">
    <property type="entry name" value="CHITIN SYNTHASE REGULATORY FACTOR 2-RELATED"/>
    <property type="match status" value="1"/>
</dbReference>
<keyword evidence="3" id="KW-1185">Reference proteome</keyword>
<dbReference type="InterPro" id="IPR052945">
    <property type="entry name" value="Mitotic_Regulator"/>
</dbReference>
<dbReference type="OrthoDB" id="6810016at2"/>
<feature type="chain" id="PRO_5024445633" evidence="1">
    <location>
        <begin position="22"/>
        <end position="319"/>
    </location>
</feature>
<evidence type="ECO:0000256" key="1">
    <source>
        <dbReference type="SAM" id="SignalP"/>
    </source>
</evidence>
<dbReference type="Pfam" id="PF08238">
    <property type="entry name" value="Sel1"/>
    <property type="match status" value="2"/>
</dbReference>
<feature type="signal peptide" evidence="1">
    <location>
        <begin position="1"/>
        <end position="21"/>
    </location>
</feature>
<sequence>MTNMIGARMIRSLFLPGIALALTACVSTTANLDAGISGPSTGSGASRVEDLVLVDCLLPGQIRRLGTSMTYLAPRRSVKTTQRDCAIRGGEYVLFDRSDYRSALQALLPQARAGDAVAQTYVGEIHERGLGLSAPDFAAAATWYAKAAEAGHRPAQIRLGSLYERGLGVPRNQAAALNWYRRATGLDEDRLIFESDLKARREAFRRELALRNQVAASLKQQLRQAQQVVTRGNMDSEAPGAQPRQAELQALIESQQREAESLATQKQTELKAVQLLQQQGQDAGEGSSEKAAQMGKLELTLRQQIDGLRDTSERLVMRD</sequence>
<dbReference type="InterPro" id="IPR006597">
    <property type="entry name" value="Sel1-like"/>
</dbReference>
<protein>
    <submittedName>
        <fullName evidence="2">Sel1 repeat family protein</fullName>
    </submittedName>
</protein>
<dbReference type="SMART" id="SM00671">
    <property type="entry name" value="SEL1"/>
    <property type="match status" value="2"/>
</dbReference>
<gene>
    <name evidence="2" type="ORF">F2Q65_02180</name>
</gene>
<keyword evidence="1" id="KW-0732">Signal</keyword>
<proteinExistence type="predicted"/>
<dbReference type="AlphaFoldDB" id="A0A5M8FU93"/>
<dbReference type="SUPFAM" id="SSF81901">
    <property type="entry name" value="HCP-like"/>
    <property type="match status" value="1"/>
</dbReference>
<dbReference type="Proteomes" id="UP000322981">
    <property type="component" value="Unassembled WGS sequence"/>
</dbReference>